<gene>
    <name evidence="1" type="ORF">E5331_09065</name>
</gene>
<keyword evidence="2" id="KW-1185">Reference proteome</keyword>
<dbReference type="EMBL" id="SRYB01000011">
    <property type="protein sequence ID" value="TGY78714.1"/>
    <property type="molecule type" value="Genomic_DNA"/>
</dbReference>
<protein>
    <submittedName>
        <fullName evidence="1">Efflux RND transporter periplasmic adaptor subunit</fullName>
    </submittedName>
</protein>
<organism evidence="1 2">
    <name type="scientific">Lepagella muris</name>
    <dbReference type="NCBI Taxonomy" id="3032870"/>
    <lineage>
        <taxon>Bacteria</taxon>
        <taxon>Pseudomonadati</taxon>
        <taxon>Bacteroidota</taxon>
        <taxon>Bacteroidia</taxon>
        <taxon>Bacteroidales</taxon>
        <taxon>Muribaculaceae</taxon>
        <taxon>Lepagella</taxon>
    </lineage>
</organism>
<evidence type="ECO:0000313" key="2">
    <source>
        <dbReference type="Proteomes" id="UP000306319"/>
    </source>
</evidence>
<dbReference type="Proteomes" id="UP000306319">
    <property type="component" value="Unassembled WGS sequence"/>
</dbReference>
<reference evidence="1" key="1">
    <citation type="submission" date="2019-04" db="EMBL/GenBank/DDBJ databases">
        <title>Microbes associate with the intestines of laboratory mice.</title>
        <authorList>
            <person name="Navarre W."/>
            <person name="Wong E."/>
            <person name="Huang K."/>
            <person name="Tropini C."/>
            <person name="Ng K."/>
            <person name="Yu B."/>
        </authorList>
    </citation>
    <scope>NUCLEOTIDE SEQUENCE</scope>
    <source>
        <strain evidence="1">NM04_E33</strain>
    </source>
</reference>
<accession>A0AC61RLP5</accession>
<evidence type="ECO:0000313" key="1">
    <source>
        <dbReference type="EMBL" id="TGY78714.1"/>
    </source>
</evidence>
<sequence length="370" mass="40387">MMVRSILTIALASLLLLTGCKQKASEQEEAKNYPLMTLKPEDKQLSVKYSAVIKGRQDVEVRPQVSGTLTQVLVKEGSPVRKGQVLFIIDQVPYKAALEKAEASVSTAEANEAIAKQNLDGKQSLFNDKVISEFELRTAKNNYKAAKASLQQALAELKDARNNLSYTEVKSPVDGYAGMTSFRIGASVSPTMTEPLVNVSDNSEMYAYFSLTEKQVLSLIAEYGTLENVLQSFPEVSLELNDGSMYSKTGKIDVISGIIDKTTGTVSMRAIFNNEDRMLMSGGQANIVISYKKPDCIVIPQGATYDIQNRIFAYKVVDGKTVSTPIEVFEINDGADYIVESGLQEGDIIVSEGADLLKEGVSVSTEKKEI</sequence>
<proteinExistence type="predicted"/>
<name>A0AC61RLP5_9BACT</name>
<comment type="caution">
    <text evidence="1">The sequence shown here is derived from an EMBL/GenBank/DDBJ whole genome shotgun (WGS) entry which is preliminary data.</text>
</comment>